<sequence>MRMKRAVALVCRSKPELDGIAYVVDSISAYADSSVELPLAKACVFGSSKLLNRIWNSTVDLESNVRGVWSVRKLLQKAYKLYGKLQFTLCLLEAVKINNVEIIQWLFDRFPDYG</sequence>
<dbReference type="EMBL" id="RCMV01000376">
    <property type="protein sequence ID" value="KAG3218221.1"/>
    <property type="molecule type" value="Genomic_DNA"/>
</dbReference>
<accession>A0A8T1I1D9</accession>
<dbReference type="Proteomes" id="UP000760860">
    <property type="component" value="Unassembled WGS sequence"/>
</dbReference>
<gene>
    <name evidence="1" type="ORF">PC129_g10963</name>
</gene>
<evidence type="ECO:0000313" key="1">
    <source>
        <dbReference type="EMBL" id="KAG3218221.1"/>
    </source>
</evidence>
<reference evidence="1" key="1">
    <citation type="submission" date="2018-05" db="EMBL/GenBank/DDBJ databases">
        <title>Effector identification in a new, highly contiguous assembly of the strawberry crown rot pathogen Phytophthora cactorum.</title>
        <authorList>
            <person name="Armitage A.D."/>
            <person name="Nellist C.F."/>
            <person name="Bates H."/>
            <person name="Vickerstaff R.J."/>
            <person name="Harrison R.J."/>
        </authorList>
    </citation>
    <scope>NUCLEOTIDE SEQUENCE</scope>
    <source>
        <strain evidence="1">P421</strain>
    </source>
</reference>
<protein>
    <submittedName>
        <fullName evidence="1">Uncharacterized protein</fullName>
    </submittedName>
</protein>
<proteinExistence type="predicted"/>
<comment type="caution">
    <text evidence="1">The sequence shown here is derived from an EMBL/GenBank/DDBJ whole genome shotgun (WGS) entry which is preliminary data.</text>
</comment>
<evidence type="ECO:0000313" key="2">
    <source>
        <dbReference type="Proteomes" id="UP000760860"/>
    </source>
</evidence>
<organism evidence="1 2">
    <name type="scientific">Phytophthora cactorum</name>
    <dbReference type="NCBI Taxonomy" id="29920"/>
    <lineage>
        <taxon>Eukaryota</taxon>
        <taxon>Sar</taxon>
        <taxon>Stramenopiles</taxon>
        <taxon>Oomycota</taxon>
        <taxon>Peronosporomycetes</taxon>
        <taxon>Peronosporales</taxon>
        <taxon>Peronosporaceae</taxon>
        <taxon>Phytophthora</taxon>
    </lineage>
</organism>
<dbReference type="AlphaFoldDB" id="A0A8T1I1D9"/>
<name>A0A8T1I1D9_9STRA</name>